<accession>F4W5Q4</accession>
<keyword evidence="3" id="KW-1185">Reference proteome</keyword>
<sequence>MRTENEEEWKAHEKRITAAELDAGISSLQFLYAYKEKLQKTSFRTIDSKLSRVRSTWSKEVTVTGECAEFESNLQMEGRVKIMVYRSASSECRSKDHKSAEELSPRNITGMGQADFQ</sequence>
<evidence type="ECO:0000313" key="3">
    <source>
        <dbReference type="Proteomes" id="UP000007755"/>
    </source>
</evidence>
<evidence type="ECO:0000313" key="2">
    <source>
        <dbReference type="EMBL" id="EGI70470.1"/>
    </source>
</evidence>
<protein>
    <submittedName>
        <fullName evidence="2">Uncharacterized protein</fullName>
    </submittedName>
</protein>
<dbReference type="InParanoid" id="F4W5Q4"/>
<dbReference type="Proteomes" id="UP000007755">
    <property type="component" value="Unassembled WGS sequence"/>
</dbReference>
<gene>
    <name evidence="2" type="ORF">G5I_00752</name>
</gene>
<feature type="region of interest" description="Disordered" evidence="1">
    <location>
        <begin position="90"/>
        <end position="117"/>
    </location>
</feature>
<dbReference type="AlphaFoldDB" id="F4W5Q4"/>
<reference evidence="2" key="1">
    <citation type="submission" date="2011-02" db="EMBL/GenBank/DDBJ databases">
        <title>The genome of the leaf-cutting ant Acromyrmex echinatior suggests key adaptations to social evolution and fungus farming.</title>
        <authorList>
            <person name="Nygaard S."/>
            <person name="Zhang G."/>
        </authorList>
    </citation>
    <scope>NUCLEOTIDE SEQUENCE</scope>
</reference>
<name>F4W5Q4_ACREC</name>
<feature type="compositionally biased region" description="Basic and acidic residues" evidence="1">
    <location>
        <begin position="92"/>
        <end position="104"/>
    </location>
</feature>
<dbReference type="EMBL" id="GL887667">
    <property type="protein sequence ID" value="EGI70470.1"/>
    <property type="molecule type" value="Genomic_DNA"/>
</dbReference>
<organism evidence="3">
    <name type="scientific">Acromyrmex echinatior</name>
    <name type="common">Panamanian leafcutter ant</name>
    <name type="synonym">Acromyrmex octospinosus echinatior</name>
    <dbReference type="NCBI Taxonomy" id="103372"/>
    <lineage>
        <taxon>Eukaryota</taxon>
        <taxon>Metazoa</taxon>
        <taxon>Ecdysozoa</taxon>
        <taxon>Arthropoda</taxon>
        <taxon>Hexapoda</taxon>
        <taxon>Insecta</taxon>
        <taxon>Pterygota</taxon>
        <taxon>Neoptera</taxon>
        <taxon>Endopterygota</taxon>
        <taxon>Hymenoptera</taxon>
        <taxon>Apocrita</taxon>
        <taxon>Aculeata</taxon>
        <taxon>Formicoidea</taxon>
        <taxon>Formicidae</taxon>
        <taxon>Myrmicinae</taxon>
        <taxon>Acromyrmex</taxon>
    </lineage>
</organism>
<proteinExistence type="predicted"/>
<evidence type="ECO:0000256" key="1">
    <source>
        <dbReference type="SAM" id="MobiDB-lite"/>
    </source>
</evidence>